<name>A0A0D8XFI8_DICVI</name>
<accession>A0A0D8XFI8</accession>
<dbReference type="AlphaFoldDB" id="A0A0D8XFI8"/>
<sequence length="240" mass="27866">MIDEAEDVEGGQQKELYIFAEHAYLPKDRSTTIQSKEEHITVRDALTQNYRVYRKIKDEHYLDQPHCEDAPLAIRHPFVLMENCLHNELKGSVSCPDYSSSKSPNPLILMISLCGGLSYRSATQCTHTLCENYWQYYWQFPQWLKLFKGQWAMDISIISESLKHLKPYSAPAKQIEVVIITHYKNTGSLTSMYKPLPLSHNEIATNASRASTMRLRQHKIIQKYLRQYAKPPRSSLEVML</sequence>
<keyword evidence="2" id="KW-1185">Reference proteome</keyword>
<gene>
    <name evidence="1" type="ORF">DICVIV_11527</name>
</gene>
<proteinExistence type="predicted"/>
<reference evidence="1 2" key="1">
    <citation type="submission" date="2013-11" db="EMBL/GenBank/DDBJ databases">
        <title>Draft genome of the bovine lungworm Dictyocaulus viviparus.</title>
        <authorList>
            <person name="Mitreva M."/>
        </authorList>
    </citation>
    <scope>NUCLEOTIDE SEQUENCE [LARGE SCALE GENOMIC DNA]</scope>
    <source>
        <strain evidence="1 2">HannoverDv2000</strain>
    </source>
</reference>
<reference evidence="2" key="2">
    <citation type="journal article" date="2016" name="Sci. Rep.">
        <title>Dictyocaulus viviparus genome, variome and transcriptome elucidate lungworm biology and support future intervention.</title>
        <authorList>
            <person name="McNulty S.N."/>
            <person name="Strube C."/>
            <person name="Rosa B.A."/>
            <person name="Martin J.C."/>
            <person name="Tyagi R."/>
            <person name="Choi Y.J."/>
            <person name="Wang Q."/>
            <person name="Hallsworth Pepin K."/>
            <person name="Zhang X."/>
            <person name="Ozersky P."/>
            <person name="Wilson R.K."/>
            <person name="Sternberg P.W."/>
            <person name="Gasser R.B."/>
            <person name="Mitreva M."/>
        </authorList>
    </citation>
    <scope>NUCLEOTIDE SEQUENCE [LARGE SCALE GENOMIC DNA]</scope>
    <source>
        <strain evidence="2">HannoverDv2000</strain>
    </source>
</reference>
<dbReference type="Proteomes" id="UP000053766">
    <property type="component" value="Unassembled WGS sequence"/>
</dbReference>
<protein>
    <submittedName>
        <fullName evidence="1">Uncharacterized protein</fullName>
    </submittedName>
</protein>
<organism evidence="1 2">
    <name type="scientific">Dictyocaulus viviparus</name>
    <name type="common">Bovine lungworm</name>
    <dbReference type="NCBI Taxonomy" id="29172"/>
    <lineage>
        <taxon>Eukaryota</taxon>
        <taxon>Metazoa</taxon>
        <taxon>Ecdysozoa</taxon>
        <taxon>Nematoda</taxon>
        <taxon>Chromadorea</taxon>
        <taxon>Rhabditida</taxon>
        <taxon>Rhabditina</taxon>
        <taxon>Rhabditomorpha</taxon>
        <taxon>Strongyloidea</taxon>
        <taxon>Metastrongylidae</taxon>
        <taxon>Dictyocaulus</taxon>
    </lineage>
</organism>
<evidence type="ECO:0000313" key="1">
    <source>
        <dbReference type="EMBL" id="KJH42487.1"/>
    </source>
</evidence>
<evidence type="ECO:0000313" key="2">
    <source>
        <dbReference type="Proteomes" id="UP000053766"/>
    </source>
</evidence>
<dbReference type="EMBL" id="KN716660">
    <property type="protein sequence ID" value="KJH42487.1"/>
    <property type="molecule type" value="Genomic_DNA"/>
</dbReference>